<proteinExistence type="predicted"/>
<protein>
    <submittedName>
        <fullName evidence="2">Uncharacterized protein</fullName>
    </submittedName>
</protein>
<keyword evidence="3" id="KW-1185">Reference proteome</keyword>
<organism evidence="2 3">
    <name type="scientific">Deinobacterium chartae</name>
    <dbReference type="NCBI Taxonomy" id="521158"/>
    <lineage>
        <taxon>Bacteria</taxon>
        <taxon>Thermotogati</taxon>
        <taxon>Deinococcota</taxon>
        <taxon>Deinococci</taxon>
        <taxon>Deinococcales</taxon>
        <taxon>Deinococcaceae</taxon>
        <taxon>Deinobacterium</taxon>
    </lineage>
</organism>
<accession>A0A841I579</accession>
<comment type="caution">
    <text evidence="2">The sequence shown here is derived from an EMBL/GenBank/DDBJ whole genome shotgun (WGS) entry which is preliminary data.</text>
</comment>
<evidence type="ECO:0000313" key="2">
    <source>
        <dbReference type="EMBL" id="MBB6099598.1"/>
    </source>
</evidence>
<dbReference type="RefSeq" id="WP_183988347.1">
    <property type="nucleotide sequence ID" value="NZ_JACHHG010000013.1"/>
</dbReference>
<gene>
    <name evidence="2" type="ORF">HNR42_003051</name>
</gene>
<sequence length="212" mass="22057">MGLLDNIATTLRKGLEVAKTRGEEAASAAKIRYEIFNLNRELDATYNRLGRAYHAGGDLLTLQPLRDEIDRLSAEISAREKALAEVGQPSVVEGEFTAEGGSATVVAPGVTVSDPATPGSTDSTLPPAPTPTTVQGSAPTGAGGHPDLSKHEIPGQGAQYPTTPPAPAPGGDIPRAPIQPNTSGEATHQADLRKNEHLEAEQAAKKPDPHDL</sequence>
<evidence type="ECO:0000256" key="1">
    <source>
        <dbReference type="SAM" id="MobiDB-lite"/>
    </source>
</evidence>
<dbReference type="EMBL" id="JACHHG010000013">
    <property type="protein sequence ID" value="MBB6099598.1"/>
    <property type="molecule type" value="Genomic_DNA"/>
</dbReference>
<feature type="compositionally biased region" description="Basic and acidic residues" evidence="1">
    <location>
        <begin position="188"/>
        <end position="212"/>
    </location>
</feature>
<evidence type="ECO:0000313" key="3">
    <source>
        <dbReference type="Proteomes" id="UP000569951"/>
    </source>
</evidence>
<feature type="compositionally biased region" description="Low complexity" evidence="1">
    <location>
        <begin position="169"/>
        <end position="178"/>
    </location>
</feature>
<reference evidence="2 3" key="1">
    <citation type="submission" date="2020-08" db="EMBL/GenBank/DDBJ databases">
        <title>Genomic Encyclopedia of Type Strains, Phase IV (KMG-IV): sequencing the most valuable type-strain genomes for metagenomic binning, comparative biology and taxonomic classification.</title>
        <authorList>
            <person name="Goeker M."/>
        </authorList>
    </citation>
    <scope>NUCLEOTIDE SEQUENCE [LARGE SCALE GENOMIC DNA]</scope>
    <source>
        <strain evidence="2 3">DSM 21458</strain>
    </source>
</reference>
<feature type="region of interest" description="Disordered" evidence="1">
    <location>
        <begin position="108"/>
        <end position="212"/>
    </location>
</feature>
<dbReference type="AlphaFoldDB" id="A0A841I579"/>
<dbReference type="Proteomes" id="UP000569951">
    <property type="component" value="Unassembled WGS sequence"/>
</dbReference>
<name>A0A841I579_9DEIO</name>